<dbReference type="Pfam" id="PF00560">
    <property type="entry name" value="LRR_1"/>
    <property type="match status" value="2"/>
</dbReference>
<comment type="caution">
    <text evidence="14">The sequence shown here is derived from an EMBL/GenBank/DDBJ whole genome shotgun (WGS) entry which is preliminary data.</text>
</comment>
<dbReference type="Gene3D" id="3.80.10.10">
    <property type="entry name" value="Ribonuclease Inhibitor"/>
    <property type="match status" value="1"/>
</dbReference>
<sequence length="712" mass="77986">MTCNAEGFLFVILLNTMFVSIDAATNQPDVSALQNLFTSMNSGKELKGWSENGTDPCGDLWIGVICLDNDVTEIHLSGLHLTGNLGYRLDQLTSLIFLDLSDNHLSGELPYQLPPNVQQLNLGGNNFSGSGGFPYSFMSMIHLTFLNISNNHLSGDINDVFWRFSNLTLLDLSFNNFTGKLPQSFSNLSDLSTMYLQNNALSGDLNVLSSLPLQNLNLENNHFTGWIPATFDSIPNLKLAGNNLETGTASPPQPSSTPFGEDSNGTARNNGPSAQDLDQQSTPSSSPISQSGSTSNLSTGAVAGIAIASVFAISVIAFIIIIFCLKPQERFGNKGKQQTVVSLATQSLTVPPKREPLLISDTLPCTQVSNQEVRLPEASLKPPPTDICRRQNSKDREKEASSRNMVPPIAATKYSIAELQVATGSFNEQHLLGKGTYGTVYKATLHNQALAVKKLDTSGPEFPDKKRIMELISSISCLCHPNLTQLVGYCTEHGQCLLIYNFFEMGNLYDILHSSLAKRPKLTWNARMNIALGAARALEYLHEVCCPPVIHRSFKSAKILLDEELNPYLSDSGIASYLHSSGEVSAHSSGSITFCAPEHAISGIFTSKTDVYCFGVVMLELLTGRKPFDRNKPRNEKSLVRWAIPQLHDIDALARMVDRDIQGQYTAKSLSRFADIISLSVQPEPEFRPSMSEVVQSLQELMQKAHFDGRLE</sequence>
<dbReference type="PROSITE" id="PS50011">
    <property type="entry name" value="PROTEIN_KINASE_DOM"/>
    <property type="match status" value="1"/>
</dbReference>
<feature type="transmembrane region" description="Helical" evidence="11">
    <location>
        <begin position="301"/>
        <end position="325"/>
    </location>
</feature>
<keyword evidence="6 11" id="KW-1133">Transmembrane helix</keyword>
<evidence type="ECO:0000256" key="5">
    <source>
        <dbReference type="ARBA" id="ARBA00022737"/>
    </source>
</evidence>
<dbReference type="FunFam" id="1.10.510.10:FF:000095">
    <property type="entry name" value="protein STRUBBELIG-RECEPTOR FAMILY 8"/>
    <property type="match status" value="1"/>
</dbReference>
<dbReference type="OMA" id="HEECQPP"/>
<name>A0A8T2Q9K8_CERRI</name>
<dbReference type="GO" id="GO:0016020">
    <property type="term" value="C:membrane"/>
    <property type="evidence" value="ECO:0007669"/>
    <property type="project" value="UniProtKB-SubCell"/>
</dbReference>
<evidence type="ECO:0000256" key="12">
    <source>
        <dbReference type="SAM" id="SignalP"/>
    </source>
</evidence>
<evidence type="ECO:0000256" key="1">
    <source>
        <dbReference type="ARBA" id="ARBA00004370"/>
    </source>
</evidence>
<feature type="signal peptide" evidence="12">
    <location>
        <begin position="1"/>
        <end position="23"/>
    </location>
</feature>
<keyword evidence="5" id="KW-0677">Repeat</keyword>
<gene>
    <name evidence="14" type="ORF">KP509_37G060400</name>
</gene>
<dbReference type="InterPro" id="IPR017441">
    <property type="entry name" value="Protein_kinase_ATP_BS"/>
</dbReference>
<dbReference type="PANTHER" id="PTHR48007">
    <property type="entry name" value="LEUCINE-RICH REPEAT RECEPTOR-LIKE PROTEIN KINASE PXC1"/>
    <property type="match status" value="1"/>
</dbReference>
<dbReference type="InterPro" id="IPR032675">
    <property type="entry name" value="LRR_dom_sf"/>
</dbReference>
<dbReference type="InterPro" id="IPR001245">
    <property type="entry name" value="Ser-Thr/Tyr_kinase_cat_dom"/>
</dbReference>
<dbReference type="GO" id="GO:0005524">
    <property type="term" value="F:ATP binding"/>
    <property type="evidence" value="ECO:0007669"/>
    <property type="project" value="UniProtKB-UniRule"/>
</dbReference>
<keyword evidence="8" id="KW-0675">Receptor</keyword>
<evidence type="ECO:0000256" key="3">
    <source>
        <dbReference type="ARBA" id="ARBA00022692"/>
    </source>
</evidence>
<dbReference type="FunFam" id="3.80.10.10:FF:000062">
    <property type="entry name" value="protein STRUBBELIG-RECEPTOR FAMILY 3"/>
    <property type="match status" value="1"/>
</dbReference>
<dbReference type="InterPro" id="IPR046959">
    <property type="entry name" value="PRK1-6/SRF4-like"/>
</dbReference>
<keyword evidence="3 11" id="KW-0812">Transmembrane</keyword>
<dbReference type="GO" id="GO:0004672">
    <property type="term" value="F:protein kinase activity"/>
    <property type="evidence" value="ECO:0007669"/>
    <property type="project" value="InterPro"/>
</dbReference>
<feature type="compositionally biased region" description="Polar residues" evidence="10">
    <location>
        <begin position="263"/>
        <end position="278"/>
    </location>
</feature>
<feature type="compositionally biased region" description="Low complexity" evidence="10">
    <location>
        <begin position="279"/>
        <end position="295"/>
    </location>
</feature>
<dbReference type="EMBL" id="CM035442">
    <property type="protein sequence ID" value="KAH7280297.1"/>
    <property type="molecule type" value="Genomic_DNA"/>
</dbReference>
<feature type="region of interest" description="Disordered" evidence="10">
    <location>
        <begin position="374"/>
        <end position="403"/>
    </location>
</feature>
<evidence type="ECO:0000256" key="8">
    <source>
        <dbReference type="ARBA" id="ARBA00023170"/>
    </source>
</evidence>
<evidence type="ECO:0000259" key="13">
    <source>
        <dbReference type="PROSITE" id="PS50011"/>
    </source>
</evidence>
<dbReference type="PROSITE" id="PS00107">
    <property type="entry name" value="PROTEIN_KINASE_ATP"/>
    <property type="match status" value="1"/>
</dbReference>
<evidence type="ECO:0000256" key="7">
    <source>
        <dbReference type="ARBA" id="ARBA00023136"/>
    </source>
</evidence>
<feature type="binding site" evidence="9">
    <location>
        <position position="454"/>
    </location>
    <ligand>
        <name>ATP</name>
        <dbReference type="ChEBI" id="CHEBI:30616"/>
    </ligand>
</feature>
<dbReference type="Pfam" id="PF13855">
    <property type="entry name" value="LRR_8"/>
    <property type="match status" value="1"/>
</dbReference>
<evidence type="ECO:0000313" key="15">
    <source>
        <dbReference type="Proteomes" id="UP000825935"/>
    </source>
</evidence>
<dbReference type="InterPro" id="IPR011009">
    <property type="entry name" value="Kinase-like_dom_sf"/>
</dbReference>
<keyword evidence="7 11" id="KW-0472">Membrane</keyword>
<dbReference type="SUPFAM" id="SSF56112">
    <property type="entry name" value="Protein kinase-like (PK-like)"/>
    <property type="match status" value="1"/>
</dbReference>
<evidence type="ECO:0000256" key="6">
    <source>
        <dbReference type="ARBA" id="ARBA00022989"/>
    </source>
</evidence>
<evidence type="ECO:0000256" key="10">
    <source>
        <dbReference type="SAM" id="MobiDB-lite"/>
    </source>
</evidence>
<dbReference type="EMBL" id="CM035442">
    <property type="protein sequence ID" value="KAH7280298.1"/>
    <property type="molecule type" value="Genomic_DNA"/>
</dbReference>
<reference evidence="14" key="1">
    <citation type="submission" date="2021-08" db="EMBL/GenBank/DDBJ databases">
        <title>WGS assembly of Ceratopteris richardii.</title>
        <authorList>
            <person name="Marchant D.B."/>
            <person name="Chen G."/>
            <person name="Jenkins J."/>
            <person name="Shu S."/>
            <person name="Leebens-Mack J."/>
            <person name="Grimwood J."/>
            <person name="Schmutz J."/>
            <person name="Soltis P."/>
            <person name="Soltis D."/>
            <person name="Chen Z.-H."/>
        </authorList>
    </citation>
    <scope>NUCLEOTIDE SEQUENCE</scope>
    <source>
        <strain evidence="14">Whitten #5841</strain>
        <tissue evidence="14">Leaf</tissue>
    </source>
</reference>
<evidence type="ECO:0000256" key="9">
    <source>
        <dbReference type="PROSITE-ProRule" id="PRU10141"/>
    </source>
</evidence>
<dbReference type="Gene3D" id="1.10.510.10">
    <property type="entry name" value="Transferase(Phosphotransferase) domain 1"/>
    <property type="match status" value="1"/>
</dbReference>
<dbReference type="OrthoDB" id="1912762at2759"/>
<dbReference type="Pfam" id="PF07714">
    <property type="entry name" value="PK_Tyr_Ser-Thr"/>
    <property type="match status" value="1"/>
</dbReference>
<dbReference type="Gene3D" id="3.30.200.20">
    <property type="entry name" value="Phosphorylase Kinase, domain 1"/>
    <property type="match status" value="1"/>
</dbReference>
<keyword evidence="15" id="KW-1185">Reference proteome</keyword>
<proteinExistence type="predicted"/>
<evidence type="ECO:0000256" key="11">
    <source>
        <dbReference type="SAM" id="Phobius"/>
    </source>
</evidence>
<feature type="compositionally biased region" description="Basic and acidic residues" evidence="10">
    <location>
        <begin position="387"/>
        <end position="401"/>
    </location>
</feature>
<dbReference type="PANTHER" id="PTHR48007:SF22">
    <property type="entry name" value="PROTEIN STRUBBELIG-RECEPTOR FAMILY 3-LIKE ISOFORM X1"/>
    <property type="match status" value="1"/>
</dbReference>
<evidence type="ECO:0000256" key="4">
    <source>
        <dbReference type="ARBA" id="ARBA00022729"/>
    </source>
</evidence>
<comment type="subcellular location">
    <subcellularLocation>
        <location evidence="1">Membrane</location>
    </subcellularLocation>
</comment>
<dbReference type="InterPro" id="IPR000719">
    <property type="entry name" value="Prot_kinase_dom"/>
</dbReference>
<accession>A0A8T2Q9K8</accession>
<keyword evidence="9" id="KW-0547">Nucleotide-binding</keyword>
<feature type="region of interest" description="Disordered" evidence="10">
    <location>
        <begin position="242"/>
        <end position="295"/>
    </location>
</feature>
<dbReference type="InterPro" id="IPR013210">
    <property type="entry name" value="LRR_N_plant-typ"/>
</dbReference>
<feature type="chain" id="PRO_5036275795" description="Protein kinase domain-containing protein" evidence="12">
    <location>
        <begin position="24"/>
        <end position="712"/>
    </location>
</feature>
<dbReference type="FunFam" id="3.30.200.20:FF:000125">
    <property type="entry name" value="Protein STRUBBELIG-RECEPTOR FAMILY 8"/>
    <property type="match status" value="1"/>
</dbReference>
<dbReference type="Pfam" id="PF08263">
    <property type="entry name" value="LRRNT_2"/>
    <property type="match status" value="1"/>
</dbReference>
<dbReference type="SUPFAM" id="SSF52058">
    <property type="entry name" value="L domain-like"/>
    <property type="match status" value="1"/>
</dbReference>
<keyword evidence="4 12" id="KW-0732">Signal</keyword>
<evidence type="ECO:0000256" key="2">
    <source>
        <dbReference type="ARBA" id="ARBA00022614"/>
    </source>
</evidence>
<dbReference type="InterPro" id="IPR001611">
    <property type="entry name" value="Leu-rich_rpt"/>
</dbReference>
<feature type="domain" description="Protein kinase" evidence="13">
    <location>
        <begin position="426"/>
        <end position="702"/>
    </location>
</feature>
<protein>
    <recommendedName>
        <fullName evidence="13">Protein kinase domain-containing protein</fullName>
    </recommendedName>
</protein>
<dbReference type="AlphaFoldDB" id="A0A8T2Q9K8"/>
<keyword evidence="2" id="KW-0433">Leucine-rich repeat</keyword>
<organism evidence="14 15">
    <name type="scientific">Ceratopteris richardii</name>
    <name type="common">Triangle waterfern</name>
    <dbReference type="NCBI Taxonomy" id="49495"/>
    <lineage>
        <taxon>Eukaryota</taxon>
        <taxon>Viridiplantae</taxon>
        <taxon>Streptophyta</taxon>
        <taxon>Embryophyta</taxon>
        <taxon>Tracheophyta</taxon>
        <taxon>Polypodiopsida</taxon>
        <taxon>Polypodiidae</taxon>
        <taxon>Polypodiales</taxon>
        <taxon>Pteridineae</taxon>
        <taxon>Pteridaceae</taxon>
        <taxon>Parkerioideae</taxon>
        <taxon>Ceratopteris</taxon>
    </lineage>
</organism>
<dbReference type="Proteomes" id="UP000825935">
    <property type="component" value="Chromosome 37"/>
</dbReference>
<keyword evidence="9" id="KW-0067">ATP-binding</keyword>
<evidence type="ECO:0000313" key="14">
    <source>
        <dbReference type="EMBL" id="KAH7280298.1"/>
    </source>
</evidence>